<name>A0A9Q0P2U8_SALPP</name>
<protein>
    <submittedName>
        <fullName evidence="1">Uncharacterized protein</fullName>
    </submittedName>
</protein>
<reference evidence="1" key="2">
    <citation type="journal article" date="2023" name="Int. J. Mol. Sci.">
        <title>De Novo Assembly and Annotation of 11 Diverse Shrub Willow (Salix) Genomes Reveals Novel Gene Organization in Sex-Linked Regions.</title>
        <authorList>
            <person name="Hyden B."/>
            <person name="Feng K."/>
            <person name="Yates T.B."/>
            <person name="Jawdy S."/>
            <person name="Cereghino C."/>
            <person name="Smart L.B."/>
            <person name="Muchero W."/>
        </authorList>
    </citation>
    <scope>NUCLEOTIDE SEQUENCE</scope>
    <source>
        <tissue evidence="1">Shoot tip</tissue>
    </source>
</reference>
<dbReference type="AlphaFoldDB" id="A0A9Q0P2U8"/>
<evidence type="ECO:0000313" key="2">
    <source>
        <dbReference type="Proteomes" id="UP001151532"/>
    </source>
</evidence>
<dbReference type="OrthoDB" id="10458227at2759"/>
<keyword evidence="2" id="KW-1185">Reference proteome</keyword>
<organism evidence="1 2">
    <name type="scientific">Salix purpurea</name>
    <name type="common">Purple osier willow</name>
    <dbReference type="NCBI Taxonomy" id="77065"/>
    <lineage>
        <taxon>Eukaryota</taxon>
        <taxon>Viridiplantae</taxon>
        <taxon>Streptophyta</taxon>
        <taxon>Embryophyta</taxon>
        <taxon>Tracheophyta</taxon>
        <taxon>Spermatophyta</taxon>
        <taxon>Magnoliopsida</taxon>
        <taxon>eudicotyledons</taxon>
        <taxon>Gunneridae</taxon>
        <taxon>Pentapetalae</taxon>
        <taxon>rosids</taxon>
        <taxon>fabids</taxon>
        <taxon>Malpighiales</taxon>
        <taxon>Salicaceae</taxon>
        <taxon>Saliceae</taxon>
        <taxon>Salix</taxon>
    </lineage>
</organism>
<comment type="caution">
    <text evidence="1">The sequence shown here is derived from an EMBL/GenBank/DDBJ whole genome shotgun (WGS) entry which is preliminary data.</text>
</comment>
<proteinExistence type="predicted"/>
<sequence>MPCHIPDKSWVHYFLFPKQKQKLQIHTYNILLHGSSFKETTRDCLLCFATLTKIAERQDGTHHGRRTFCSPLRQATGIHLVSVTSTLI</sequence>
<evidence type="ECO:0000313" key="1">
    <source>
        <dbReference type="EMBL" id="KAJ6680576.1"/>
    </source>
</evidence>
<gene>
    <name evidence="1" type="ORF">OIU79_020141</name>
</gene>
<accession>A0A9Q0P2U8</accession>
<reference evidence="1" key="1">
    <citation type="submission" date="2022-11" db="EMBL/GenBank/DDBJ databases">
        <authorList>
            <person name="Hyden B.L."/>
            <person name="Feng K."/>
            <person name="Yates T."/>
            <person name="Jawdy S."/>
            <person name="Smart L.B."/>
            <person name="Muchero W."/>
        </authorList>
    </citation>
    <scope>NUCLEOTIDE SEQUENCE</scope>
    <source>
        <tissue evidence="1">Shoot tip</tissue>
    </source>
</reference>
<dbReference type="Proteomes" id="UP001151532">
    <property type="component" value="Chromosome 14"/>
</dbReference>
<dbReference type="EMBL" id="JAPFFK010000020">
    <property type="protein sequence ID" value="KAJ6680576.1"/>
    <property type="molecule type" value="Genomic_DNA"/>
</dbReference>